<reference evidence="1 2" key="1">
    <citation type="journal article" date="2019" name="Nat. Ecol. Evol.">
        <title>Megaphylogeny resolves global patterns of mushroom evolution.</title>
        <authorList>
            <person name="Varga T."/>
            <person name="Krizsan K."/>
            <person name="Foldi C."/>
            <person name="Dima B."/>
            <person name="Sanchez-Garcia M."/>
            <person name="Sanchez-Ramirez S."/>
            <person name="Szollosi G.J."/>
            <person name="Szarkandi J.G."/>
            <person name="Papp V."/>
            <person name="Albert L."/>
            <person name="Andreopoulos W."/>
            <person name="Angelini C."/>
            <person name="Antonin V."/>
            <person name="Barry K.W."/>
            <person name="Bougher N.L."/>
            <person name="Buchanan P."/>
            <person name="Buyck B."/>
            <person name="Bense V."/>
            <person name="Catcheside P."/>
            <person name="Chovatia M."/>
            <person name="Cooper J."/>
            <person name="Damon W."/>
            <person name="Desjardin D."/>
            <person name="Finy P."/>
            <person name="Geml J."/>
            <person name="Haridas S."/>
            <person name="Hughes K."/>
            <person name="Justo A."/>
            <person name="Karasinski D."/>
            <person name="Kautmanova I."/>
            <person name="Kiss B."/>
            <person name="Kocsube S."/>
            <person name="Kotiranta H."/>
            <person name="LaButti K.M."/>
            <person name="Lechner B.E."/>
            <person name="Liimatainen K."/>
            <person name="Lipzen A."/>
            <person name="Lukacs Z."/>
            <person name="Mihaltcheva S."/>
            <person name="Morgado L.N."/>
            <person name="Niskanen T."/>
            <person name="Noordeloos M.E."/>
            <person name="Ohm R.A."/>
            <person name="Ortiz-Santana B."/>
            <person name="Ovrebo C."/>
            <person name="Racz N."/>
            <person name="Riley R."/>
            <person name="Savchenko A."/>
            <person name="Shiryaev A."/>
            <person name="Soop K."/>
            <person name="Spirin V."/>
            <person name="Szebenyi C."/>
            <person name="Tomsovsky M."/>
            <person name="Tulloss R.E."/>
            <person name="Uehling J."/>
            <person name="Grigoriev I.V."/>
            <person name="Vagvolgyi C."/>
            <person name="Papp T."/>
            <person name="Martin F.M."/>
            <person name="Miettinen O."/>
            <person name="Hibbett D.S."/>
            <person name="Nagy L.G."/>
        </authorList>
    </citation>
    <scope>NUCLEOTIDE SEQUENCE [LARGE SCALE GENOMIC DNA]</scope>
    <source>
        <strain evidence="1 2">NL-1719</strain>
    </source>
</reference>
<sequence length="483" mass="52342">MPESRFNVNRNHPASLMPVSAHNLHLLRLVHKKVSRDMIEYVASQAANVIRIDGEVPQSDSMSLRAASSRDGQRAEPDLMPLQDFIQHLADVSNVQVSTLLTTLIYLERLRTKLPPMAKGIPCTRHRVFLATLIVTAKYLNDSSPKNSHWTKYAALFDLEEVNLMERQLLGLLEYDLRFDELEACTYFAPFMNPAVPDASTRASAVEKVSQAGKARAEAQAQRVQVQVTPIPATEGPQTATSTLLSSAVRGIVRRLSSTQLMGGVSRPNSSSAMFSTLSSDSASSSSSTSSSEMGSLVDDTGSSSSSSGWTSSSDEEDEDRNSGDTTQVISQDITMDENPARGQAAPPPFRPFALRPGQVQKTHHFHTQPRARKPSDSSSVHTITPYSPSPSASLRFRTTRASQLEGKRATSVLVADQPKDSESALTTSVTMPSIARPGVSGSFLSRMWGAAKGQQAASDIPQSALKRLVLVHSRSNLRGQGP</sequence>
<protein>
    <submittedName>
        <fullName evidence="1">Uncharacterized protein</fullName>
    </submittedName>
</protein>
<keyword evidence="2" id="KW-1185">Reference proteome</keyword>
<gene>
    <name evidence="1" type="ORF">BDN72DRAFT_789116</name>
</gene>
<organism evidence="1 2">
    <name type="scientific">Pluteus cervinus</name>
    <dbReference type="NCBI Taxonomy" id="181527"/>
    <lineage>
        <taxon>Eukaryota</taxon>
        <taxon>Fungi</taxon>
        <taxon>Dikarya</taxon>
        <taxon>Basidiomycota</taxon>
        <taxon>Agaricomycotina</taxon>
        <taxon>Agaricomycetes</taxon>
        <taxon>Agaricomycetidae</taxon>
        <taxon>Agaricales</taxon>
        <taxon>Pluteineae</taxon>
        <taxon>Pluteaceae</taxon>
        <taxon>Pluteus</taxon>
    </lineage>
</organism>
<dbReference type="EMBL" id="ML208268">
    <property type="protein sequence ID" value="TFK74370.1"/>
    <property type="molecule type" value="Genomic_DNA"/>
</dbReference>
<name>A0ACD3B964_9AGAR</name>
<evidence type="ECO:0000313" key="2">
    <source>
        <dbReference type="Proteomes" id="UP000308600"/>
    </source>
</evidence>
<proteinExistence type="predicted"/>
<evidence type="ECO:0000313" key="1">
    <source>
        <dbReference type="EMBL" id="TFK74370.1"/>
    </source>
</evidence>
<accession>A0ACD3B964</accession>
<dbReference type="Proteomes" id="UP000308600">
    <property type="component" value="Unassembled WGS sequence"/>
</dbReference>